<dbReference type="EMBL" id="JBHUOS010000016">
    <property type="protein sequence ID" value="MFD2917759.1"/>
    <property type="molecule type" value="Genomic_DNA"/>
</dbReference>
<keyword evidence="1" id="KW-1133">Transmembrane helix</keyword>
<reference evidence="3" key="1">
    <citation type="journal article" date="2019" name="Int. J. Syst. Evol. Microbiol.">
        <title>The Global Catalogue of Microorganisms (GCM) 10K type strain sequencing project: providing services to taxonomists for standard genome sequencing and annotation.</title>
        <authorList>
            <consortium name="The Broad Institute Genomics Platform"/>
            <consortium name="The Broad Institute Genome Sequencing Center for Infectious Disease"/>
            <person name="Wu L."/>
            <person name="Ma J."/>
        </authorList>
    </citation>
    <scope>NUCLEOTIDE SEQUENCE [LARGE SCALE GENOMIC DNA]</scope>
    <source>
        <strain evidence="3">KCTC 32514</strain>
    </source>
</reference>
<dbReference type="Proteomes" id="UP001597548">
    <property type="component" value="Unassembled WGS sequence"/>
</dbReference>
<keyword evidence="1" id="KW-0472">Membrane</keyword>
<keyword evidence="1" id="KW-0812">Transmembrane</keyword>
<accession>A0ABW5ZXJ0</accession>
<evidence type="ECO:0000313" key="3">
    <source>
        <dbReference type="Proteomes" id="UP001597548"/>
    </source>
</evidence>
<evidence type="ECO:0000313" key="2">
    <source>
        <dbReference type="EMBL" id="MFD2917759.1"/>
    </source>
</evidence>
<sequence length="249" mass="28589">MNENQINKKLERKINFLTAYAFLSALIIAFFAFSSFSDKDRNEEYDELIVKKITVIGEDNLPRMVLSNESRQHPGRMNGKEWEKRERPSGLIFFNNQGDECGGLVYQTKEKDGKVMSGMSFTMDNYKDDQVLQILNDEYYKDGKAYIKRGISINQFPVGSNVDERNDKLKVLRMIEDKKERKEKINELMEKEGSVNRLFIGKTKGNSSGLFLSGPDGSPKMMIYVDDKGEPKIQTFGEDGEITDFLVNN</sequence>
<proteinExistence type="predicted"/>
<organism evidence="2 3">
    <name type="scientific">Psychroserpens luteus</name>
    <dbReference type="NCBI Taxonomy" id="1434066"/>
    <lineage>
        <taxon>Bacteria</taxon>
        <taxon>Pseudomonadati</taxon>
        <taxon>Bacteroidota</taxon>
        <taxon>Flavobacteriia</taxon>
        <taxon>Flavobacteriales</taxon>
        <taxon>Flavobacteriaceae</taxon>
        <taxon>Psychroserpens</taxon>
    </lineage>
</organism>
<name>A0ABW5ZXJ0_9FLAO</name>
<comment type="caution">
    <text evidence="2">The sequence shown here is derived from an EMBL/GenBank/DDBJ whole genome shotgun (WGS) entry which is preliminary data.</text>
</comment>
<protein>
    <submittedName>
        <fullName evidence="2">Uncharacterized protein</fullName>
    </submittedName>
</protein>
<gene>
    <name evidence="2" type="ORF">ACFS29_19055</name>
</gene>
<keyword evidence="3" id="KW-1185">Reference proteome</keyword>
<feature type="transmembrane region" description="Helical" evidence="1">
    <location>
        <begin position="14"/>
        <end position="33"/>
    </location>
</feature>
<evidence type="ECO:0000256" key="1">
    <source>
        <dbReference type="SAM" id="Phobius"/>
    </source>
</evidence>
<dbReference type="RefSeq" id="WP_194507022.1">
    <property type="nucleotide sequence ID" value="NZ_JADILU010000002.1"/>
</dbReference>